<accession>A0A397UPH2</accession>
<keyword evidence="1" id="KW-0175">Coiled coil</keyword>
<keyword evidence="3" id="KW-1185">Reference proteome</keyword>
<dbReference type="OrthoDB" id="2383622at2759"/>
<reference evidence="2 3" key="1">
    <citation type="submission" date="2018-06" db="EMBL/GenBank/DDBJ databases">
        <title>Comparative genomics reveals the genomic features of Rhizophagus irregularis, R. cerebriforme, R. diaphanum and Gigaspora rosea, and their symbiotic lifestyle signature.</title>
        <authorList>
            <person name="Morin E."/>
            <person name="San Clemente H."/>
            <person name="Chen E.C.H."/>
            <person name="De La Providencia I."/>
            <person name="Hainaut M."/>
            <person name="Kuo A."/>
            <person name="Kohler A."/>
            <person name="Murat C."/>
            <person name="Tang N."/>
            <person name="Roy S."/>
            <person name="Loubradou J."/>
            <person name="Henrissat B."/>
            <person name="Grigoriev I.V."/>
            <person name="Corradi N."/>
            <person name="Roux C."/>
            <person name="Martin F.M."/>
        </authorList>
    </citation>
    <scope>NUCLEOTIDE SEQUENCE [LARGE SCALE GENOMIC DNA]</scope>
    <source>
        <strain evidence="2 3">DAOM 194757</strain>
    </source>
</reference>
<dbReference type="Proteomes" id="UP000266673">
    <property type="component" value="Unassembled WGS sequence"/>
</dbReference>
<dbReference type="AlphaFoldDB" id="A0A397UPH2"/>
<feature type="coiled-coil region" evidence="1">
    <location>
        <begin position="216"/>
        <end position="243"/>
    </location>
</feature>
<evidence type="ECO:0000313" key="2">
    <source>
        <dbReference type="EMBL" id="RIB09293.1"/>
    </source>
</evidence>
<gene>
    <name evidence="2" type="ORF">C2G38_2209309</name>
</gene>
<dbReference type="EMBL" id="QKWP01001393">
    <property type="protein sequence ID" value="RIB09293.1"/>
    <property type="molecule type" value="Genomic_DNA"/>
</dbReference>
<organism evidence="2 3">
    <name type="scientific">Gigaspora rosea</name>
    <dbReference type="NCBI Taxonomy" id="44941"/>
    <lineage>
        <taxon>Eukaryota</taxon>
        <taxon>Fungi</taxon>
        <taxon>Fungi incertae sedis</taxon>
        <taxon>Mucoromycota</taxon>
        <taxon>Glomeromycotina</taxon>
        <taxon>Glomeromycetes</taxon>
        <taxon>Diversisporales</taxon>
        <taxon>Gigasporaceae</taxon>
        <taxon>Gigaspora</taxon>
    </lineage>
</organism>
<protein>
    <submittedName>
        <fullName evidence="2">Uncharacterized protein</fullName>
    </submittedName>
</protein>
<comment type="caution">
    <text evidence="2">The sequence shown here is derived from an EMBL/GenBank/DDBJ whole genome shotgun (WGS) entry which is preliminary data.</text>
</comment>
<evidence type="ECO:0000256" key="1">
    <source>
        <dbReference type="SAM" id="Coils"/>
    </source>
</evidence>
<sequence>MLAADPRLRINLNPNVINIAAIDNIDLKDATFQYGDIFDVVRNTAHATAQMVFQYQYLELVNLNDDIRNYSPFGISSIMEQCQTTIDWIFNQLINTGQTFNIEHINEAIKTNIDSTLKSSKKNEHVHKAIDMFLEDFGYTEDELELLWTAIGVAIHQYIKPENISINNIPKTNNNILKICLMAFAPLFYITRKYSSRNIWNKISKKINMTGCATNLENLELNIKVAQTENDQLNLLISEFTNDYNSNAYEGKNKKHVRAKTNQTATEETNQIVTEKFQALELNNDIEVEKTNQNLQLESSSGLSHQKRQHSTHIPTDIQEKIFIELEKYEDSSVLLPEIVEDLVEKLAVHTDYWTSN</sequence>
<proteinExistence type="predicted"/>
<name>A0A397UPH2_9GLOM</name>
<evidence type="ECO:0000313" key="3">
    <source>
        <dbReference type="Proteomes" id="UP000266673"/>
    </source>
</evidence>